<evidence type="ECO:0000256" key="2">
    <source>
        <dbReference type="ARBA" id="ARBA00022679"/>
    </source>
</evidence>
<organism evidence="7">
    <name type="scientific">Riptortus pedestris</name>
    <name type="common">Bean bug</name>
    <dbReference type="NCBI Taxonomy" id="329032"/>
    <lineage>
        <taxon>Eukaryota</taxon>
        <taxon>Metazoa</taxon>
        <taxon>Ecdysozoa</taxon>
        <taxon>Arthropoda</taxon>
        <taxon>Hexapoda</taxon>
        <taxon>Insecta</taxon>
        <taxon>Pterygota</taxon>
        <taxon>Neoptera</taxon>
        <taxon>Paraneoptera</taxon>
        <taxon>Hemiptera</taxon>
        <taxon>Heteroptera</taxon>
        <taxon>Panheteroptera</taxon>
        <taxon>Pentatomomorpha</taxon>
        <taxon>Coreoidea</taxon>
        <taxon>Alydidae</taxon>
        <taxon>Riptortus</taxon>
    </lineage>
</organism>
<dbReference type="GO" id="GO:0004364">
    <property type="term" value="F:glutathione transferase activity"/>
    <property type="evidence" value="ECO:0007669"/>
    <property type="project" value="UniProtKB-EC"/>
</dbReference>
<feature type="domain" description="GST C-terminal" evidence="6">
    <location>
        <begin position="81"/>
        <end position="202"/>
    </location>
</feature>
<evidence type="ECO:0000259" key="6">
    <source>
        <dbReference type="PROSITE" id="PS50405"/>
    </source>
</evidence>
<evidence type="ECO:0000259" key="5">
    <source>
        <dbReference type="PROSITE" id="PS50404"/>
    </source>
</evidence>
<accession>R4WIB6</accession>
<evidence type="ECO:0000256" key="3">
    <source>
        <dbReference type="ARBA" id="ARBA00038317"/>
    </source>
</evidence>
<dbReference type="FunFam" id="1.20.1050.10:FF:000030">
    <property type="entry name" value="Glutathione S-transferase S1"/>
    <property type="match status" value="1"/>
</dbReference>
<dbReference type="InterPro" id="IPR040079">
    <property type="entry name" value="Glutathione_S-Trfase"/>
</dbReference>
<dbReference type="Gene3D" id="1.20.1050.10">
    <property type="match status" value="1"/>
</dbReference>
<feature type="domain" description="GST N-terminal" evidence="5">
    <location>
        <begin position="2"/>
        <end position="79"/>
    </location>
</feature>
<dbReference type="InterPro" id="IPR036282">
    <property type="entry name" value="Glutathione-S-Trfase_C_sf"/>
</dbReference>
<sequence length="202" mass="22955">MPEYKLTYFNVKGLGEGIRYLLAYSGKEFKDNRIDQSQWASLKGETPFGKVPVLEIDGKKYHQSTAILRYLAVEAGVSGSTPLENLHIDQIVGAAQDLITEVAGLWKQDESKKEDYKKKLINETVPYYFGKFEHVLKENKGFLANGKLSWADIFLVSYSETMATFLGIKDLHDKYPNFAALVHKIQSLPGIKEWIEKRPSSF</sequence>
<dbReference type="InterPro" id="IPR004046">
    <property type="entry name" value="GST_C"/>
</dbReference>
<name>R4WIB6_RIPPE</name>
<dbReference type="Pfam" id="PF02798">
    <property type="entry name" value="GST_N"/>
    <property type="match status" value="1"/>
</dbReference>
<dbReference type="PANTHER" id="PTHR11571">
    <property type="entry name" value="GLUTATHIONE S-TRANSFERASE"/>
    <property type="match status" value="1"/>
</dbReference>
<protein>
    <recommendedName>
        <fullName evidence="1">glutathione transferase</fullName>
        <ecNumber evidence="1">2.5.1.18</ecNumber>
    </recommendedName>
</protein>
<dbReference type="Pfam" id="PF14497">
    <property type="entry name" value="GST_C_3"/>
    <property type="match status" value="1"/>
</dbReference>
<dbReference type="SFLD" id="SFLDG00363">
    <property type="entry name" value="AMPS_(cytGST):_Alpha-__Mu-__Pi"/>
    <property type="match status" value="1"/>
</dbReference>
<dbReference type="SUPFAM" id="SSF52833">
    <property type="entry name" value="Thioredoxin-like"/>
    <property type="match status" value="1"/>
</dbReference>
<dbReference type="Gene3D" id="3.40.30.10">
    <property type="entry name" value="Glutaredoxin"/>
    <property type="match status" value="1"/>
</dbReference>
<dbReference type="InterPro" id="IPR010987">
    <property type="entry name" value="Glutathione-S-Trfase_C-like"/>
</dbReference>
<dbReference type="SUPFAM" id="SSF47616">
    <property type="entry name" value="GST C-terminal domain-like"/>
    <property type="match status" value="1"/>
</dbReference>
<dbReference type="EMBL" id="AK417125">
    <property type="protein sequence ID" value="BAN20340.1"/>
    <property type="molecule type" value="mRNA"/>
</dbReference>
<dbReference type="PROSITE" id="PS50405">
    <property type="entry name" value="GST_CTER"/>
    <property type="match status" value="1"/>
</dbReference>
<dbReference type="EC" id="2.5.1.18" evidence="1"/>
<dbReference type="CDD" id="cd03192">
    <property type="entry name" value="GST_C_Sigma_like"/>
    <property type="match status" value="1"/>
</dbReference>
<dbReference type="PANTHER" id="PTHR11571:SF224">
    <property type="entry name" value="HEMATOPOIETIC PROSTAGLANDIN D SYNTHASE"/>
    <property type="match status" value="1"/>
</dbReference>
<dbReference type="AlphaFoldDB" id="R4WIB6"/>
<evidence type="ECO:0000313" key="7">
    <source>
        <dbReference type="EMBL" id="BAN20340.1"/>
    </source>
</evidence>
<dbReference type="GO" id="GO:0004602">
    <property type="term" value="F:glutathione peroxidase activity"/>
    <property type="evidence" value="ECO:0007669"/>
    <property type="project" value="UniProtKB-ARBA"/>
</dbReference>
<dbReference type="SFLD" id="SFLDG01205">
    <property type="entry name" value="AMPS.1"/>
    <property type="match status" value="1"/>
</dbReference>
<evidence type="ECO:0000256" key="4">
    <source>
        <dbReference type="ARBA" id="ARBA00047960"/>
    </source>
</evidence>
<keyword evidence="2 7" id="KW-0808">Transferase</keyword>
<dbReference type="InterPro" id="IPR004045">
    <property type="entry name" value="Glutathione_S-Trfase_N"/>
</dbReference>
<evidence type="ECO:0000256" key="1">
    <source>
        <dbReference type="ARBA" id="ARBA00012452"/>
    </source>
</evidence>
<dbReference type="InterPro" id="IPR036249">
    <property type="entry name" value="Thioredoxin-like_sf"/>
</dbReference>
<dbReference type="InterPro" id="IPR050213">
    <property type="entry name" value="GST_superfamily"/>
</dbReference>
<dbReference type="CDD" id="cd03039">
    <property type="entry name" value="GST_N_Sigma_like"/>
    <property type="match status" value="1"/>
</dbReference>
<proteinExistence type="evidence at transcript level"/>
<reference evidence="7" key="1">
    <citation type="journal article" date="2013" name="PLoS ONE">
        <title>Gene expression in gut symbiotic organ of stinkbug affected by extracellular bacterial symbiont.</title>
        <authorList>
            <person name="Futahashi R."/>
            <person name="Tanaka K."/>
            <person name="Tanahashi M."/>
            <person name="Nikoh N."/>
            <person name="Kikuchi Y."/>
            <person name="Lee B.L."/>
            <person name="Fukatsu T."/>
        </authorList>
    </citation>
    <scope>NUCLEOTIDE SEQUENCE</scope>
    <source>
        <tissue evidence="7">Midgut</tissue>
    </source>
</reference>
<comment type="catalytic activity">
    <reaction evidence="4">
        <text>RX + glutathione = an S-substituted glutathione + a halide anion + H(+)</text>
        <dbReference type="Rhea" id="RHEA:16437"/>
        <dbReference type="ChEBI" id="CHEBI:15378"/>
        <dbReference type="ChEBI" id="CHEBI:16042"/>
        <dbReference type="ChEBI" id="CHEBI:17792"/>
        <dbReference type="ChEBI" id="CHEBI:57925"/>
        <dbReference type="ChEBI" id="CHEBI:90779"/>
        <dbReference type="EC" id="2.5.1.18"/>
    </reaction>
</comment>
<dbReference type="SFLD" id="SFLDS00019">
    <property type="entry name" value="Glutathione_Transferase_(cytos"/>
    <property type="match status" value="1"/>
</dbReference>
<dbReference type="FunFam" id="3.40.30.10:FF:000035">
    <property type="entry name" value="hematopoietic prostaglandin D synthase"/>
    <property type="match status" value="1"/>
</dbReference>
<comment type="similarity">
    <text evidence="3">Belongs to the GST superfamily. Sigma family.</text>
</comment>
<dbReference type="PROSITE" id="PS50404">
    <property type="entry name" value="GST_NTER"/>
    <property type="match status" value="1"/>
</dbReference>
<dbReference type="GO" id="GO:0006749">
    <property type="term" value="P:glutathione metabolic process"/>
    <property type="evidence" value="ECO:0007669"/>
    <property type="project" value="TreeGrafter"/>
</dbReference>